<dbReference type="Gene3D" id="2.120.10.10">
    <property type="match status" value="1"/>
</dbReference>
<dbReference type="InterPro" id="IPR036278">
    <property type="entry name" value="Sialidase_sf"/>
</dbReference>
<dbReference type="GO" id="GO:0009313">
    <property type="term" value="P:oligosaccharide catabolic process"/>
    <property type="evidence" value="ECO:0007669"/>
    <property type="project" value="TreeGrafter"/>
</dbReference>
<dbReference type="CDD" id="cd15482">
    <property type="entry name" value="Sialidase_non-viral"/>
    <property type="match status" value="1"/>
</dbReference>
<organism evidence="3 4">
    <name type="scientific">Geodia barretti</name>
    <name type="common">Barrett's horny sponge</name>
    <dbReference type="NCBI Taxonomy" id="519541"/>
    <lineage>
        <taxon>Eukaryota</taxon>
        <taxon>Metazoa</taxon>
        <taxon>Porifera</taxon>
        <taxon>Demospongiae</taxon>
        <taxon>Heteroscleromorpha</taxon>
        <taxon>Tetractinellida</taxon>
        <taxon>Astrophorina</taxon>
        <taxon>Geodiidae</taxon>
        <taxon>Geodia</taxon>
    </lineage>
</organism>
<comment type="caution">
    <text evidence="3">The sequence shown here is derived from an EMBL/GenBank/DDBJ whole genome shotgun (WGS) entry which is preliminary data.</text>
</comment>
<dbReference type="InterPro" id="IPR011040">
    <property type="entry name" value="Sialidase"/>
</dbReference>
<evidence type="ECO:0000259" key="2">
    <source>
        <dbReference type="Pfam" id="PF13088"/>
    </source>
</evidence>
<dbReference type="AlphaFoldDB" id="A0AA35QRQ1"/>
<dbReference type="GO" id="GO:0005737">
    <property type="term" value="C:cytoplasm"/>
    <property type="evidence" value="ECO:0007669"/>
    <property type="project" value="TreeGrafter"/>
</dbReference>
<gene>
    <name evidence="3" type="ORF">GBAR_LOCUS177</name>
</gene>
<dbReference type="EMBL" id="CASHTH010000030">
    <property type="protein sequence ID" value="CAI7989301.1"/>
    <property type="molecule type" value="Genomic_DNA"/>
</dbReference>
<dbReference type="GO" id="GO:0004308">
    <property type="term" value="F:exo-alpha-sialidase activity"/>
    <property type="evidence" value="ECO:0007669"/>
    <property type="project" value="InterPro"/>
</dbReference>
<dbReference type="InterPro" id="IPR026856">
    <property type="entry name" value="Sialidase_fam"/>
</dbReference>
<feature type="domain" description="Sialidase" evidence="2">
    <location>
        <begin position="6"/>
        <end position="145"/>
    </location>
</feature>
<comment type="similarity">
    <text evidence="1">Belongs to the glycosyl hydrolase 33 family.</text>
</comment>
<dbReference type="SUPFAM" id="SSF50939">
    <property type="entry name" value="Sialidases"/>
    <property type="match status" value="1"/>
</dbReference>
<dbReference type="GO" id="GO:0016020">
    <property type="term" value="C:membrane"/>
    <property type="evidence" value="ECO:0007669"/>
    <property type="project" value="TreeGrafter"/>
</dbReference>
<evidence type="ECO:0000313" key="4">
    <source>
        <dbReference type="Proteomes" id="UP001174909"/>
    </source>
</evidence>
<dbReference type="GO" id="GO:0006689">
    <property type="term" value="P:ganglioside catabolic process"/>
    <property type="evidence" value="ECO:0007669"/>
    <property type="project" value="TreeGrafter"/>
</dbReference>
<protein>
    <recommendedName>
        <fullName evidence="2">Sialidase domain-containing protein</fullName>
    </recommendedName>
</protein>
<dbReference type="Pfam" id="PF13088">
    <property type="entry name" value="BNR_2"/>
    <property type="match status" value="1"/>
</dbReference>
<name>A0AA35QRQ1_GEOBA</name>
<reference evidence="3" key="1">
    <citation type="submission" date="2023-03" db="EMBL/GenBank/DDBJ databases">
        <authorList>
            <person name="Steffen K."/>
            <person name="Cardenas P."/>
        </authorList>
    </citation>
    <scope>NUCLEOTIDE SEQUENCE</scope>
</reference>
<keyword evidence="4" id="KW-1185">Reference proteome</keyword>
<dbReference type="PANTHER" id="PTHR10628:SF30">
    <property type="entry name" value="EXO-ALPHA-SIALIDASE"/>
    <property type="match status" value="1"/>
</dbReference>
<evidence type="ECO:0000256" key="1">
    <source>
        <dbReference type="ARBA" id="ARBA00009348"/>
    </source>
</evidence>
<dbReference type="PANTHER" id="PTHR10628">
    <property type="entry name" value="SIALIDASE"/>
    <property type="match status" value="1"/>
</dbReference>
<accession>A0AA35QRQ1</accession>
<dbReference type="Proteomes" id="UP001174909">
    <property type="component" value="Unassembled WGS sequence"/>
</dbReference>
<evidence type="ECO:0000313" key="3">
    <source>
        <dbReference type="EMBL" id="CAI7989301.1"/>
    </source>
</evidence>
<proteinExistence type="inferred from homology"/>
<sequence>MYASVPGSYVIFSDDGGKSWSRSTSIGAGGSGECQVAAMAIDSDSPQLLMASRSLLGRYVSYSRDGGETWFNTSLANSLAPQTPCESSLVSMTYTGVFLDTHLYLTAPHSLVRQNMTLFTSSDGGYSWDKGEVVIWAGPAGYSSLAYYKLRLYCLYERGDVGKEYWDTLTLATLSPLVCCV</sequence>